<keyword evidence="1" id="KW-0472">Membrane</keyword>
<protein>
    <submittedName>
        <fullName evidence="2">Uncharacterized protein</fullName>
    </submittedName>
</protein>
<evidence type="ECO:0000256" key="1">
    <source>
        <dbReference type="SAM" id="Phobius"/>
    </source>
</evidence>
<dbReference type="Proteomes" id="UP000765509">
    <property type="component" value="Unassembled WGS sequence"/>
</dbReference>
<dbReference type="EMBL" id="AVOT02000165">
    <property type="protein sequence ID" value="MBW0461482.1"/>
    <property type="molecule type" value="Genomic_DNA"/>
</dbReference>
<comment type="caution">
    <text evidence="2">The sequence shown here is derived from an EMBL/GenBank/DDBJ whole genome shotgun (WGS) entry which is preliminary data.</text>
</comment>
<evidence type="ECO:0000313" key="2">
    <source>
        <dbReference type="EMBL" id="MBW0461482.1"/>
    </source>
</evidence>
<proteinExistence type="predicted"/>
<accession>A0A9Q3BA48</accession>
<evidence type="ECO:0000313" key="3">
    <source>
        <dbReference type="Proteomes" id="UP000765509"/>
    </source>
</evidence>
<keyword evidence="1" id="KW-1133">Transmembrane helix</keyword>
<gene>
    <name evidence="2" type="ORF">O181_001197</name>
</gene>
<dbReference type="AlphaFoldDB" id="A0A9Q3BA48"/>
<keyword evidence="3" id="KW-1185">Reference proteome</keyword>
<organism evidence="2 3">
    <name type="scientific">Austropuccinia psidii MF-1</name>
    <dbReference type="NCBI Taxonomy" id="1389203"/>
    <lineage>
        <taxon>Eukaryota</taxon>
        <taxon>Fungi</taxon>
        <taxon>Dikarya</taxon>
        <taxon>Basidiomycota</taxon>
        <taxon>Pucciniomycotina</taxon>
        <taxon>Pucciniomycetes</taxon>
        <taxon>Pucciniales</taxon>
        <taxon>Sphaerophragmiaceae</taxon>
        <taxon>Austropuccinia</taxon>
    </lineage>
</organism>
<sequence>MIFHLQPWIITKKTPLGAVPVTATVSRFTTHNQLSCPMEICILFTQTTWSLRIFELHLTSFEYARLMTFISLLSRLISFFYYLVFSMYSFLNSYPYSAVNSNVVIHL</sequence>
<name>A0A9Q3BA48_9BASI</name>
<reference evidence="2" key="1">
    <citation type="submission" date="2021-03" db="EMBL/GenBank/DDBJ databases">
        <title>Draft genome sequence of rust myrtle Austropuccinia psidii MF-1, a brazilian biotype.</title>
        <authorList>
            <person name="Quecine M.C."/>
            <person name="Pachon D.M.R."/>
            <person name="Bonatelli M.L."/>
            <person name="Correr F.H."/>
            <person name="Franceschini L.M."/>
            <person name="Leite T.F."/>
            <person name="Margarido G.R.A."/>
            <person name="Almeida C.A."/>
            <person name="Ferrarezi J.A."/>
            <person name="Labate C.A."/>
        </authorList>
    </citation>
    <scope>NUCLEOTIDE SEQUENCE</scope>
    <source>
        <strain evidence="2">MF-1</strain>
    </source>
</reference>
<keyword evidence="1" id="KW-0812">Transmembrane</keyword>
<feature type="transmembrane region" description="Helical" evidence="1">
    <location>
        <begin position="72"/>
        <end position="91"/>
    </location>
</feature>